<accession>A0A165MH99</accession>
<gene>
    <name evidence="2" type="ORF">A3K90_04285</name>
</gene>
<protein>
    <submittedName>
        <fullName evidence="2">Metallophosphoesterase</fullName>
    </submittedName>
</protein>
<dbReference type="AlphaFoldDB" id="A0A165MH99"/>
<evidence type="ECO:0000313" key="2">
    <source>
        <dbReference type="EMBL" id="KZK75245.1"/>
    </source>
</evidence>
<dbReference type="SUPFAM" id="SSF56300">
    <property type="entry name" value="Metallo-dependent phosphatases"/>
    <property type="match status" value="1"/>
</dbReference>
<feature type="domain" description="Calcineurin-like phosphoesterase" evidence="1">
    <location>
        <begin position="4"/>
        <end position="227"/>
    </location>
</feature>
<dbReference type="Proteomes" id="UP000076481">
    <property type="component" value="Unassembled WGS sequence"/>
</dbReference>
<evidence type="ECO:0000259" key="1">
    <source>
        <dbReference type="Pfam" id="PF00149"/>
    </source>
</evidence>
<comment type="caution">
    <text evidence="2">The sequence shown here is derived from an EMBL/GenBank/DDBJ whole genome shotgun (WGS) entry which is preliminary data.</text>
</comment>
<dbReference type="PANTHER" id="PTHR37844:SF2">
    <property type="entry name" value="SER_THR PROTEIN PHOSPHATASE SUPERFAMILY (AFU_ORTHOLOGUE AFUA_1G14840)"/>
    <property type="match status" value="1"/>
</dbReference>
<dbReference type="Pfam" id="PF00149">
    <property type="entry name" value="Metallophos"/>
    <property type="match status" value="1"/>
</dbReference>
<dbReference type="RefSeq" id="WP_303680664.1">
    <property type="nucleotide sequence ID" value="NZ_LVWG01000004.1"/>
</dbReference>
<dbReference type="PANTHER" id="PTHR37844">
    <property type="entry name" value="SER/THR PROTEIN PHOSPHATASE SUPERFAMILY (AFU_ORTHOLOGUE AFUA_1G14840)"/>
    <property type="match status" value="1"/>
</dbReference>
<reference evidence="2 3" key="1">
    <citation type="submission" date="2016-03" db="EMBL/GenBank/DDBJ databases">
        <title>Speciation and ecological success in dimly lit waters: horizontal gene transfer in a green sulfur bacteria bloom unveiled by metagenomic assembly.</title>
        <authorList>
            <person name="Llorens-Mares T."/>
            <person name="Liu Z."/>
            <person name="Allen L.Z."/>
            <person name="Rusch D.B."/>
            <person name="Craig M.T."/>
            <person name="Dupont C.L."/>
            <person name="Bryant D.A."/>
            <person name="Casamayor E.O."/>
        </authorList>
    </citation>
    <scope>NUCLEOTIDE SEQUENCE [LARGE SCALE GENOMIC DNA]</scope>
    <source>
        <strain evidence="2">CIII</strain>
    </source>
</reference>
<dbReference type="InterPro" id="IPR004843">
    <property type="entry name" value="Calcineurin-like_PHP"/>
</dbReference>
<sequence>MLFRILSDIHNEVLQGTTRQDYSVPPLDTDPETVLILAGDIGVLTREHTWLGFLTACSRQFRSVFIIEGNHEYYHDHIEKNSWSEALGRHRLQNIVTGELILREEQIAIIGTTLWTYFEGSDPISMFDVGQGLNDYHLIRAGARYSRLRPEYTLALHHRQKSELFRAADRYRALGYTVMAVTHHHPSLQAIMPAYRNDRVNGGFVSSMDHEILQHDIAWWISGHCHTAMEYSIGKTRVLSNPKGYPHEHGNGFDPLKTLEIAEEGISAL</sequence>
<proteinExistence type="predicted"/>
<dbReference type="GO" id="GO:0016787">
    <property type="term" value="F:hydrolase activity"/>
    <property type="evidence" value="ECO:0007669"/>
    <property type="project" value="InterPro"/>
</dbReference>
<dbReference type="Gene3D" id="3.60.21.10">
    <property type="match status" value="1"/>
</dbReference>
<name>A0A165MH99_PELLU</name>
<evidence type="ECO:0000313" key="3">
    <source>
        <dbReference type="Proteomes" id="UP000076481"/>
    </source>
</evidence>
<dbReference type="InterPro" id="IPR029052">
    <property type="entry name" value="Metallo-depent_PP-like"/>
</dbReference>
<dbReference type="EMBL" id="LVWG01000004">
    <property type="protein sequence ID" value="KZK75245.1"/>
    <property type="molecule type" value="Genomic_DNA"/>
</dbReference>
<organism evidence="2 3">
    <name type="scientific">Pelodictyon luteolum</name>
    <dbReference type="NCBI Taxonomy" id="1100"/>
    <lineage>
        <taxon>Bacteria</taxon>
        <taxon>Pseudomonadati</taxon>
        <taxon>Chlorobiota</taxon>
        <taxon>Chlorobiia</taxon>
        <taxon>Chlorobiales</taxon>
        <taxon>Chlorobiaceae</taxon>
        <taxon>Chlorobium/Pelodictyon group</taxon>
        <taxon>Pelodictyon</taxon>
    </lineage>
</organism>